<dbReference type="Gene3D" id="2.40.160.20">
    <property type="match status" value="1"/>
</dbReference>
<evidence type="ECO:0000313" key="3">
    <source>
        <dbReference type="EMBL" id="MFJ3047190.1"/>
    </source>
</evidence>
<evidence type="ECO:0000256" key="2">
    <source>
        <dbReference type="SAM" id="SignalP"/>
    </source>
</evidence>
<organism evidence="3 4">
    <name type="scientific">Herbaspirillum chlorophenolicum</name>
    <dbReference type="NCBI Taxonomy" id="211589"/>
    <lineage>
        <taxon>Bacteria</taxon>
        <taxon>Pseudomonadati</taxon>
        <taxon>Pseudomonadota</taxon>
        <taxon>Betaproteobacteria</taxon>
        <taxon>Burkholderiales</taxon>
        <taxon>Oxalobacteraceae</taxon>
        <taxon>Herbaspirillum</taxon>
    </lineage>
</organism>
<keyword evidence="4" id="KW-1185">Reference proteome</keyword>
<dbReference type="InterPro" id="IPR000758">
    <property type="entry name" value="Enterovir_OMP"/>
</dbReference>
<dbReference type="PROSITE" id="PS00695">
    <property type="entry name" value="ENT_VIR_OMP_2"/>
    <property type="match status" value="1"/>
</dbReference>
<dbReference type="PANTHER" id="PTHR36920">
    <property type="match status" value="1"/>
</dbReference>
<sequence>MKKLVTIAAAAAAFASSFAAPAAFAQEAQSPWLVRLRAVNISPDNKSDPVAGVTTQSDQLTVSSKTIPEIDISYFFTPNIAAELILTYPQKHDVRLSGQNIGSFKQLPPTLLLQYHFTPESRFSPYVGAGINYTRISNVNVLGGAAELDNHSIGGALQAGLDIKIDKHWLINFDLKKVQIQSDVKVGGTKVSTVKIDPWLFGVGVGYRF</sequence>
<gene>
    <name evidence="3" type="ORF">ACIPEN_15285</name>
</gene>
<dbReference type="PANTHER" id="PTHR36920:SF1">
    <property type="entry name" value="OUTER MEMBRANE PROTEIN W"/>
    <property type="match status" value="1"/>
</dbReference>
<dbReference type="RefSeq" id="WP_402701693.1">
    <property type="nucleotide sequence ID" value="NZ_JBIUZV010000008.1"/>
</dbReference>
<feature type="chain" id="PRO_5047071100" evidence="2">
    <location>
        <begin position="26"/>
        <end position="209"/>
    </location>
</feature>
<protein>
    <submittedName>
        <fullName evidence="3">OmpW family protein</fullName>
    </submittedName>
</protein>
<dbReference type="Proteomes" id="UP001617427">
    <property type="component" value="Unassembled WGS sequence"/>
</dbReference>
<dbReference type="EMBL" id="JBIUZV010000008">
    <property type="protein sequence ID" value="MFJ3047190.1"/>
    <property type="molecule type" value="Genomic_DNA"/>
</dbReference>
<dbReference type="SUPFAM" id="SSF56925">
    <property type="entry name" value="OMPA-like"/>
    <property type="match status" value="1"/>
</dbReference>
<accession>A0ABW8F1N3</accession>
<reference evidence="3 4" key="1">
    <citation type="submission" date="2024-10" db="EMBL/GenBank/DDBJ databases">
        <title>The Natural Products Discovery Center: Release of the First 8490 Sequenced Strains for Exploring Actinobacteria Biosynthetic Diversity.</title>
        <authorList>
            <person name="Kalkreuter E."/>
            <person name="Kautsar S.A."/>
            <person name="Yang D."/>
            <person name="Bader C.D."/>
            <person name="Teijaro C.N."/>
            <person name="Fluegel L."/>
            <person name="Davis C.M."/>
            <person name="Simpson J.R."/>
            <person name="Lauterbach L."/>
            <person name="Steele A.D."/>
            <person name="Gui C."/>
            <person name="Meng S."/>
            <person name="Li G."/>
            <person name="Viehrig K."/>
            <person name="Ye F."/>
            <person name="Su P."/>
            <person name="Kiefer A.F."/>
            <person name="Nichols A."/>
            <person name="Cepeda A.J."/>
            <person name="Yan W."/>
            <person name="Fan B."/>
            <person name="Jiang Y."/>
            <person name="Adhikari A."/>
            <person name="Zheng C.-J."/>
            <person name="Schuster L."/>
            <person name="Cowan T.M."/>
            <person name="Smanski M.J."/>
            <person name="Chevrette M.G."/>
            <person name="De Carvalho L.P.S."/>
            <person name="Shen B."/>
        </authorList>
    </citation>
    <scope>NUCLEOTIDE SEQUENCE [LARGE SCALE GENOMIC DNA]</scope>
    <source>
        <strain evidence="3 4">NPDC087045</strain>
    </source>
</reference>
<proteinExistence type="predicted"/>
<dbReference type="Pfam" id="PF03922">
    <property type="entry name" value="OmpW"/>
    <property type="match status" value="1"/>
</dbReference>
<feature type="signal peptide" evidence="2">
    <location>
        <begin position="1"/>
        <end position="25"/>
    </location>
</feature>
<evidence type="ECO:0000256" key="1">
    <source>
        <dbReference type="ARBA" id="ARBA00004442"/>
    </source>
</evidence>
<name>A0ABW8F1N3_9BURK</name>
<keyword evidence="2" id="KW-0732">Signal</keyword>
<dbReference type="InterPro" id="IPR005618">
    <property type="entry name" value="OMPW"/>
</dbReference>
<comment type="caution">
    <text evidence="3">The sequence shown here is derived from an EMBL/GenBank/DDBJ whole genome shotgun (WGS) entry which is preliminary data.</text>
</comment>
<dbReference type="InterPro" id="IPR011250">
    <property type="entry name" value="OMP/PagP_B-barrel"/>
</dbReference>
<comment type="subcellular location">
    <subcellularLocation>
        <location evidence="1">Cell outer membrane</location>
    </subcellularLocation>
</comment>
<evidence type="ECO:0000313" key="4">
    <source>
        <dbReference type="Proteomes" id="UP001617427"/>
    </source>
</evidence>